<feature type="compositionally biased region" description="Low complexity" evidence="1">
    <location>
        <begin position="420"/>
        <end position="438"/>
    </location>
</feature>
<feature type="region of interest" description="Disordered" evidence="1">
    <location>
        <begin position="409"/>
        <end position="438"/>
    </location>
</feature>
<proteinExistence type="predicted"/>
<dbReference type="Proteomes" id="UP000248423">
    <property type="component" value="Unassembled WGS sequence"/>
</dbReference>
<name>A0A319EAV9_ASPSB</name>
<dbReference type="AlphaFoldDB" id="A0A319EAV9"/>
<dbReference type="OrthoDB" id="4526763at2759"/>
<accession>A0A319EAV9</accession>
<protein>
    <submittedName>
        <fullName evidence="2">Uncharacterized protein</fullName>
    </submittedName>
</protein>
<gene>
    <name evidence="2" type="ORF">BO78DRAFT_368425</name>
</gene>
<reference evidence="2 3" key="1">
    <citation type="submission" date="2018-02" db="EMBL/GenBank/DDBJ databases">
        <title>The genomes of Aspergillus section Nigri reveals drivers in fungal speciation.</title>
        <authorList>
            <consortium name="DOE Joint Genome Institute"/>
            <person name="Vesth T.C."/>
            <person name="Nybo J."/>
            <person name="Theobald S."/>
            <person name="Brandl J."/>
            <person name="Frisvad J.C."/>
            <person name="Nielsen K.F."/>
            <person name="Lyhne E.K."/>
            <person name="Kogle M.E."/>
            <person name="Kuo A."/>
            <person name="Riley R."/>
            <person name="Clum A."/>
            <person name="Nolan M."/>
            <person name="Lipzen A."/>
            <person name="Salamov A."/>
            <person name="Henrissat B."/>
            <person name="Wiebenga A."/>
            <person name="De vries R.P."/>
            <person name="Grigoriev I.V."/>
            <person name="Mortensen U.H."/>
            <person name="Andersen M.R."/>
            <person name="Baker S.E."/>
        </authorList>
    </citation>
    <scope>NUCLEOTIDE SEQUENCE [LARGE SCALE GENOMIC DNA]</scope>
    <source>
        <strain evidence="2 3">CBS 121057</strain>
    </source>
</reference>
<sequence length="438" mass="48473">MAMYNMLSVGSFTSKDRPSKDEGNVFLVPFSKLESSEESVYDFGVSDSEYHQDSVTRKRRHAVYYHRPPVWCPARQTRSPSSVSGGCSSCCSGEMCSDCTADDSQMQDDAYSCIVDCCDTTAALASTVSGRETNTSQSDQDTVILVISSAKPCPTRVLLQSSLYQNGMGPAARLQYYKDIRLGLDEKWAIHEGSLVICVDPAYTLSDHGQPRSDEFELVSGDIFVVCRLYADLWALCANASSAPPERPFGETTAIEPMRLAFVPLCAVTLAANFSAFNQRCITYACCETNEPRYPGNGLPVMPPPRSYSLSDGKQIYRGNRRHIAFPEVVYDALNRVSLEGSEADYVLADSPSVENVFSSLTDRGSRRLQRIGKRMSLRKLWGDPKTSVFGNTENRLSLSPGYLDECRESGATQRHSGTQRRSSSKSQRLRGLIRITR</sequence>
<dbReference type="VEuPathDB" id="FungiDB:BO78DRAFT_368425"/>
<evidence type="ECO:0000256" key="1">
    <source>
        <dbReference type="SAM" id="MobiDB-lite"/>
    </source>
</evidence>
<evidence type="ECO:0000313" key="3">
    <source>
        <dbReference type="Proteomes" id="UP000248423"/>
    </source>
</evidence>
<evidence type="ECO:0000313" key="2">
    <source>
        <dbReference type="EMBL" id="PYI06550.1"/>
    </source>
</evidence>
<organism evidence="2 3">
    <name type="scientific">Aspergillus sclerotiicarbonarius (strain CBS 121057 / IBT 28362)</name>
    <dbReference type="NCBI Taxonomy" id="1448318"/>
    <lineage>
        <taxon>Eukaryota</taxon>
        <taxon>Fungi</taxon>
        <taxon>Dikarya</taxon>
        <taxon>Ascomycota</taxon>
        <taxon>Pezizomycotina</taxon>
        <taxon>Eurotiomycetes</taxon>
        <taxon>Eurotiomycetidae</taxon>
        <taxon>Eurotiales</taxon>
        <taxon>Aspergillaceae</taxon>
        <taxon>Aspergillus</taxon>
        <taxon>Aspergillus subgen. Circumdati</taxon>
    </lineage>
</organism>
<keyword evidence="3" id="KW-1185">Reference proteome</keyword>
<dbReference type="EMBL" id="KZ826348">
    <property type="protein sequence ID" value="PYI06550.1"/>
    <property type="molecule type" value="Genomic_DNA"/>
</dbReference>